<dbReference type="Proteomes" id="UP000000343">
    <property type="component" value="Chromosome"/>
</dbReference>
<evidence type="ECO:0000313" key="2">
    <source>
        <dbReference type="EMBL" id="ADW67640.1"/>
    </source>
</evidence>
<keyword evidence="3" id="KW-1185">Reference proteome</keyword>
<dbReference type="HOGENOM" id="CLU_082091_0_0_0"/>
<reference evidence="3" key="1">
    <citation type="submission" date="2011-01" db="EMBL/GenBank/DDBJ databases">
        <title>Complete sequence of chromosome of Acidobacterium sp. MP5ACTX9.</title>
        <authorList>
            <consortium name="US DOE Joint Genome Institute"/>
            <person name="Lucas S."/>
            <person name="Copeland A."/>
            <person name="Lapidus A."/>
            <person name="Cheng J.-F."/>
            <person name="Goodwin L."/>
            <person name="Pitluck S."/>
            <person name="Teshima H."/>
            <person name="Detter J.C."/>
            <person name="Han C."/>
            <person name="Tapia R."/>
            <person name="Land M."/>
            <person name="Hauser L."/>
            <person name="Kyrpides N."/>
            <person name="Ivanova N."/>
            <person name="Ovchinnikova G."/>
            <person name="Pagani I."/>
            <person name="Rawat S.R."/>
            <person name="Mannisto M."/>
            <person name="Haggblom M.M."/>
            <person name="Woyke T."/>
        </authorList>
    </citation>
    <scope>NUCLEOTIDE SEQUENCE [LARGE SCALE GENOMIC DNA]</scope>
    <source>
        <strain evidence="3">MP5ACTX9</strain>
    </source>
</reference>
<sequence>MKLITIHQKLFIIFRRRRMKQFFALFAPSAQTRVVDIGGATNTWLAETTNETAFPVTLVNLRFPDRLDGNRFTAVSGDATALPFADASFDIAFSNSVIEHMTTWERQQAFAQEARRVAGRLWIQTPARSFPLEPHLLSPFFQYLPRKLQTRLARHFTLWGLLTKPTPERVEEMISDIRLLTYREVKQLFPDCRILKERVLGLTKSYIAIRDAV</sequence>
<name>E8WYP2_GRATM</name>
<dbReference type="eggNOG" id="COG2226">
    <property type="taxonomic scope" value="Bacteria"/>
</dbReference>
<organism evidence="3">
    <name type="scientific">Granulicella tundricola (strain ATCC BAA-1859 / DSM 23138 / MP5ACTX9)</name>
    <dbReference type="NCBI Taxonomy" id="1198114"/>
    <lineage>
        <taxon>Bacteria</taxon>
        <taxon>Pseudomonadati</taxon>
        <taxon>Acidobacteriota</taxon>
        <taxon>Terriglobia</taxon>
        <taxon>Terriglobales</taxon>
        <taxon>Acidobacteriaceae</taxon>
        <taxon>Granulicella</taxon>
    </lineage>
</organism>
<evidence type="ECO:0000313" key="3">
    <source>
        <dbReference type="Proteomes" id="UP000000343"/>
    </source>
</evidence>
<feature type="domain" description="Methyltransferase type 11" evidence="1">
    <location>
        <begin position="72"/>
        <end position="117"/>
    </location>
</feature>
<dbReference type="InterPro" id="IPR013216">
    <property type="entry name" value="Methyltransf_11"/>
</dbReference>
<dbReference type="InterPro" id="IPR029063">
    <property type="entry name" value="SAM-dependent_MTases_sf"/>
</dbReference>
<protein>
    <submittedName>
        <fullName evidence="2">Methyltransferase type 11</fullName>
    </submittedName>
</protein>
<dbReference type="GO" id="GO:0008757">
    <property type="term" value="F:S-adenosylmethionine-dependent methyltransferase activity"/>
    <property type="evidence" value="ECO:0007669"/>
    <property type="project" value="InterPro"/>
</dbReference>
<dbReference type="AlphaFoldDB" id="E8WYP2"/>
<dbReference type="OrthoDB" id="7260171at2"/>
<dbReference type="STRING" id="1198114.AciX9_0569"/>
<gene>
    <name evidence="2" type="ordered locus">AciX9_0569</name>
</gene>
<dbReference type="SUPFAM" id="SSF53335">
    <property type="entry name" value="S-adenosyl-L-methionine-dependent methyltransferases"/>
    <property type="match status" value="1"/>
</dbReference>
<dbReference type="KEGG" id="acm:AciX9_0569"/>
<dbReference type="RefSeq" id="WP_013578968.1">
    <property type="nucleotide sequence ID" value="NC_015064.1"/>
</dbReference>
<keyword evidence="2" id="KW-0489">Methyltransferase</keyword>
<accession>E8WYP2</accession>
<dbReference type="CDD" id="cd02440">
    <property type="entry name" value="AdoMet_MTases"/>
    <property type="match status" value="1"/>
</dbReference>
<proteinExistence type="predicted"/>
<dbReference type="GO" id="GO:0032259">
    <property type="term" value="P:methylation"/>
    <property type="evidence" value="ECO:0007669"/>
    <property type="project" value="UniProtKB-KW"/>
</dbReference>
<dbReference type="Pfam" id="PF08241">
    <property type="entry name" value="Methyltransf_11"/>
    <property type="match status" value="1"/>
</dbReference>
<keyword evidence="2" id="KW-0808">Transferase</keyword>
<dbReference type="PaxDb" id="1198114-AciX9_0569"/>
<evidence type="ECO:0000259" key="1">
    <source>
        <dbReference type="Pfam" id="PF08241"/>
    </source>
</evidence>
<dbReference type="Gene3D" id="3.40.50.150">
    <property type="entry name" value="Vaccinia Virus protein VP39"/>
    <property type="match status" value="1"/>
</dbReference>
<dbReference type="EMBL" id="CP002480">
    <property type="protein sequence ID" value="ADW67640.1"/>
    <property type="molecule type" value="Genomic_DNA"/>
</dbReference>